<gene>
    <name evidence="1" type="ORF">AG1IA_04166</name>
</gene>
<organism evidence="1 2">
    <name type="scientific">Thanatephorus cucumeris (strain AG1-IA)</name>
    <name type="common">Rice sheath blight fungus</name>
    <name type="synonym">Rhizoctonia solani</name>
    <dbReference type="NCBI Taxonomy" id="983506"/>
    <lineage>
        <taxon>Eukaryota</taxon>
        <taxon>Fungi</taxon>
        <taxon>Dikarya</taxon>
        <taxon>Basidiomycota</taxon>
        <taxon>Agaricomycotina</taxon>
        <taxon>Agaricomycetes</taxon>
        <taxon>Cantharellales</taxon>
        <taxon>Ceratobasidiaceae</taxon>
        <taxon>Rhizoctonia</taxon>
        <taxon>Rhizoctonia solani AG-1</taxon>
    </lineage>
</organism>
<proteinExistence type="predicted"/>
<accession>L8WYC7</accession>
<evidence type="ECO:0000313" key="2">
    <source>
        <dbReference type="Proteomes" id="UP000011668"/>
    </source>
</evidence>
<evidence type="ECO:0000313" key="1">
    <source>
        <dbReference type="EMBL" id="ELU41802.1"/>
    </source>
</evidence>
<dbReference type="EMBL" id="AFRT01000986">
    <property type="protein sequence ID" value="ELU41802.1"/>
    <property type="molecule type" value="Genomic_DNA"/>
</dbReference>
<dbReference type="Proteomes" id="UP000011668">
    <property type="component" value="Unassembled WGS sequence"/>
</dbReference>
<protein>
    <submittedName>
        <fullName evidence="1">Uncharacterized protein</fullName>
    </submittedName>
</protein>
<comment type="caution">
    <text evidence="1">The sequence shown here is derived from an EMBL/GenBank/DDBJ whole genome shotgun (WGS) entry which is preliminary data.</text>
</comment>
<sequence>MCEADLEEKPGIGLECPGGSMPSYTHRTKKYVQGVGLISGFLACANETVVGGIVRVGIEMRQMPFEGYHNGGRITHVKVWG</sequence>
<name>L8WYC7_THACA</name>
<keyword evidence="2" id="KW-1185">Reference proteome</keyword>
<dbReference type="HOGENOM" id="CLU_2575475_0_0_1"/>
<dbReference type="AlphaFoldDB" id="L8WYC7"/>
<reference evidence="1 2" key="1">
    <citation type="journal article" date="2013" name="Nat. Commun.">
        <title>The evolution and pathogenic mechanisms of the rice sheath blight pathogen.</title>
        <authorList>
            <person name="Zheng A."/>
            <person name="Lin R."/>
            <person name="Xu L."/>
            <person name="Qin P."/>
            <person name="Tang C."/>
            <person name="Ai P."/>
            <person name="Zhang D."/>
            <person name="Liu Y."/>
            <person name="Sun Z."/>
            <person name="Feng H."/>
            <person name="Wang Y."/>
            <person name="Chen Y."/>
            <person name="Liang X."/>
            <person name="Fu R."/>
            <person name="Li Q."/>
            <person name="Zhang J."/>
            <person name="Yu X."/>
            <person name="Xie Z."/>
            <person name="Ding L."/>
            <person name="Guan P."/>
            <person name="Tang J."/>
            <person name="Liang Y."/>
            <person name="Wang S."/>
            <person name="Deng Q."/>
            <person name="Li S."/>
            <person name="Zhu J."/>
            <person name="Wang L."/>
            <person name="Liu H."/>
            <person name="Li P."/>
        </authorList>
    </citation>
    <scope>NUCLEOTIDE SEQUENCE [LARGE SCALE GENOMIC DNA]</scope>
    <source>
        <strain evidence="2">AG-1 IA</strain>
    </source>
</reference>